<dbReference type="PROSITE" id="PS00130">
    <property type="entry name" value="U_DNA_GLYCOSYLASE"/>
    <property type="match status" value="1"/>
</dbReference>
<comment type="similarity">
    <text evidence="3 9">Belongs to the uracil-DNA glycosylase (UDG) superfamily. UNG family.</text>
</comment>
<dbReference type="EMBL" id="NHSD01000027">
    <property type="protein sequence ID" value="MBK5925824.1"/>
    <property type="molecule type" value="Genomic_DNA"/>
</dbReference>
<evidence type="ECO:0000256" key="8">
    <source>
        <dbReference type="ARBA" id="ARBA00023204"/>
    </source>
</evidence>
<gene>
    <name evidence="9" type="primary">ung</name>
    <name evidence="12" type="ORF">CCR87_00375</name>
</gene>
<evidence type="ECO:0000256" key="2">
    <source>
        <dbReference type="ARBA" id="ARBA00002631"/>
    </source>
</evidence>
<evidence type="ECO:0000256" key="9">
    <source>
        <dbReference type="HAMAP-Rule" id="MF_00148"/>
    </source>
</evidence>
<reference evidence="12" key="2">
    <citation type="journal article" date="2020" name="Microorganisms">
        <title>Osmotic Adaptation and Compatible Solute Biosynthesis of Phototrophic Bacteria as Revealed from Genome Analyses.</title>
        <authorList>
            <person name="Imhoff J.F."/>
            <person name="Rahn T."/>
            <person name="Kunzel S."/>
            <person name="Keller A."/>
            <person name="Neulinger S.C."/>
        </authorList>
    </citation>
    <scope>NUCLEOTIDE SEQUENCE</scope>
    <source>
        <strain evidence="12">LMG 28126</strain>
    </source>
</reference>
<dbReference type="EC" id="3.2.2.27" evidence="4 9"/>
<evidence type="ECO:0000256" key="6">
    <source>
        <dbReference type="ARBA" id="ARBA00022763"/>
    </source>
</evidence>
<dbReference type="AlphaFoldDB" id="A0A934TH90"/>
<organism evidence="12 13">
    <name type="scientific">Rhodobaculum claviforme</name>
    <dbReference type="NCBI Taxonomy" id="1549854"/>
    <lineage>
        <taxon>Bacteria</taxon>
        <taxon>Pseudomonadati</taxon>
        <taxon>Pseudomonadota</taxon>
        <taxon>Alphaproteobacteria</taxon>
        <taxon>Rhodobacterales</taxon>
        <taxon>Paracoccaceae</taxon>
        <taxon>Rhodobaculum</taxon>
    </lineage>
</organism>
<dbReference type="HAMAP" id="MF_00148">
    <property type="entry name" value="UDG"/>
    <property type="match status" value="1"/>
</dbReference>
<dbReference type="SMART" id="SM00987">
    <property type="entry name" value="UreE_C"/>
    <property type="match status" value="1"/>
</dbReference>
<dbReference type="InterPro" id="IPR005122">
    <property type="entry name" value="Uracil-DNA_glycosylase-like"/>
</dbReference>
<evidence type="ECO:0000256" key="1">
    <source>
        <dbReference type="ARBA" id="ARBA00001400"/>
    </source>
</evidence>
<dbReference type="PANTHER" id="PTHR11264:SF0">
    <property type="entry name" value="URACIL-DNA GLYCOSYLASE"/>
    <property type="match status" value="1"/>
</dbReference>
<dbReference type="Pfam" id="PF03167">
    <property type="entry name" value="UDG"/>
    <property type="match status" value="1"/>
</dbReference>
<dbReference type="RefSeq" id="WP_201155359.1">
    <property type="nucleotide sequence ID" value="NZ_NHSD01000027.1"/>
</dbReference>
<evidence type="ECO:0000256" key="4">
    <source>
        <dbReference type="ARBA" id="ARBA00012030"/>
    </source>
</evidence>
<dbReference type="Gene3D" id="3.40.470.10">
    <property type="entry name" value="Uracil-DNA glycosylase-like domain"/>
    <property type="match status" value="1"/>
</dbReference>
<evidence type="ECO:0000256" key="3">
    <source>
        <dbReference type="ARBA" id="ARBA00008184"/>
    </source>
</evidence>
<dbReference type="GO" id="GO:0097510">
    <property type="term" value="P:base-excision repair, AP site formation via deaminated base removal"/>
    <property type="evidence" value="ECO:0007669"/>
    <property type="project" value="TreeGrafter"/>
</dbReference>
<reference evidence="12" key="1">
    <citation type="submission" date="2017-05" db="EMBL/GenBank/DDBJ databases">
        <authorList>
            <person name="Imhoff J.F."/>
            <person name="Rahn T."/>
            <person name="Kuenzel S."/>
            <person name="Neulinger S.C."/>
        </authorList>
    </citation>
    <scope>NUCLEOTIDE SEQUENCE</scope>
    <source>
        <strain evidence="12">LMG 28126</strain>
    </source>
</reference>
<feature type="active site" description="Proton acceptor" evidence="9 10">
    <location>
        <position position="72"/>
    </location>
</feature>
<protein>
    <recommendedName>
        <fullName evidence="5 9">Uracil-DNA glycosylase</fullName>
        <shortName evidence="9">UDG</shortName>
        <ecNumber evidence="4 9">3.2.2.27</ecNumber>
    </recommendedName>
</protein>
<comment type="function">
    <text evidence="2 9">Excises uracil residues from the DNA which can arise as a result of misincorporation of dUMP residues by DNA polymerase or due to deamination of cytosine.</text>
</comment>
<comment type="caution">
    <text evidence="12">The sequence shown here is derived from an EMBL/GenBank/DDBJ whole genome shotgun (WGS) entry which is preliminary data.</text>
</comment>
<keyword evidence="7 9" id="KW-0378">Hydrolase</keyword>
<keyword evidence="6 9" id="KW-0227">DNA damage</keyword>
<evidence type="ECO:0000256" key="7">
    <source>
        <dbReference type="ARBA" id="ARBA00022801"/>
    </source>
</evidence>
<dbReference type="Proteomes" id="UP000706333">
    <property type="component" value="Unassembled WGS sequence"/>
</dbReference>
<name>A0A934TH90_9RHOB</name>
<comment type="subcellular location">
    <subcellularLocation>
        <location evidence="9">Cytoplasm</location>
    </subcellularLocation>
</comment>
<dbReference type="GO" id="GO:0005737">
    <property type="term" value="C:cytoplasm"/>
    <property type="evidence" value="ECO:0007669"/>
    <property type="project" value="UniProtKB-SubCell"/>
</dbReference>
<evidence type="ECO:0000313" key="12">
    <source>
        <dbReference type="EMBL" id="MBK5925824.1"/>
    </source>
</evidence>
<proteinExistence type="inferred from homology"/>
<evidence type="ECO:0000256" key="10">
    <source>
        <dbReference type="PROSITE-ProRule" id="PRU10072"/>
    </source>
</evidence>
<dbReference type="InterPro" id="IPR002043">
    <property type="entry name" value="UDG_fam1"/>
</dbReference>
<sequence>MPSPPPAAGAALPLPDPPPGWEDLAFFRTGWPDIAAALRAEARPWQPAAPDLFRALALTPPDAVRVVILGQDPYPTAGRATGLAFSYPPGVRPAHSLANILRELHDDTGVARADGDLSGWARQGVLLLNTILSVPVGVTGGHRALGWQRLADQVLARVATRPTAFLLWGRPAQAVAAPHLDGPHKGEAGHLVLSTPHPSPLSARRGFFGARPFSRVNDWLRARAEAPIDWSA</sequence>
<evidence type="ECO:0000313" key="13">
    <source>
        <dbReference type="Proteomes" id="UP000706333"/>
    </source>
</evidence>
<keyword evidence="8 9" id="KW-0234">DNA repair</keyword>
<dbReference type="PANTHER" id="PTHR11264">
    <property type="entry name" value="URACIL-DNA GLYCOSYLASE"/>
    <property type="match status" value="1"/>
</dbReference>
<accession>A0A934TH90</accession>
<feature type="domain" description="Uracil-DNA glycosylase-like" evidence="11">
    <location>
        <begin position="57"/>
        <end position="220"/>
    </location>
</feature>
<evidence type="ECO:0000259" key="11">
    <source>
        <dbReference type="SMART" id="SM00986"/>
    </source>
</evidence>
<dbReference type="CDD" id="cd10027">
    <property type="entry name" value="UDG-F1-like"/>
    <property type="match status" value="1"/>
</dbReference>
<keyword evidence="9" id="KW-0963">Cytoplasm</keyword>
<comment type="catalytic activity">
    <reaction evidence="1 9">
        <text>Hydrolyzes single-stranded DNA or mismatched double-stranded DNA and polynucleotides, releasing free uracil.</text>
        <dbReference type="EC" id="3.2.2.27"/>
    </reaction>
</comment>
<dbReference type="NCBIfam" id="NF003592">
    <property type="entry name" value="PRK05254.1-5"/>
    <property type="match status" value="1"/>
</dbReference>
<dbReference type="InterPro" id="IPR036895">
    <property type="entry name" value="Uracil-DNA_glycosylase-like_sf"/>
</dbReference>
<evidence type="ECO:0000256" key="5">
    <source>
        <dbReference type="ARBA" id="ARBA00018429"/>
    </source>
</evidence>
<keyword evidence="13" id="KW-1185">Reference proteome</keyword>
<dbReference type="SMART" id="SM00986">
    <property type="entry name" value="UDG"/>
    <property type="match status" value="1"/>
</dbReference>
<dbReference type="NCBIfam" id="NF003588">
    <property type="entry name" value="PRK05254.1-1"/>
    <property type="match status" value="1"/>
</dbReference>
<dbReference type="GO" id="GO:0004844">
    <property type="term" value="F:uracil DNA N-glycosylase activity"/>
    <property type="evidence" value="ECO:0007669"/>
    <property type="project" value="UniProtKB-UniRule"/>
</dbReference>
<dbReference type="SUPFAM" id="SSF52141">
    <property type="entry name" value="Uracil-DNA glycosylase-like"/>
    <property type="match status" value="1"/>
</dbReference>
<dbReference type="InterPro" id="IPR018085">
    <property type="entry name" value="Ura-DNA_Glyclase_AS"/>
</dbReference>